<dbReference type="Pfam" id="PF00535">
    <property type="entry name" value="Glycos_transf_2"/>
    <property type="match status" value="1"/>
</dbReference>
<reference evidence="3" key="1">
    <citation type="journal article" date="2019" name="Int. J. Syst. Evol. Microbiol.">
        <title>The Global Catalogue of Microorganisms (GCM) 10K type strain sequencing project: providing services to taxonomists for standard genome sequencing and annotation.</title>
        <authorList>
            <consortium name="The Broad Institute Genomics Platform"/>
            <consortium name="The Broad Institute Genome Sequencing Center for Infectious Disease"/>
            <person name="Wu L."/>
            <person name="Ma J."/>
        </authorList>
    </citation>
    <scope>NUCLEOTIDE SEQUENCE [LARGE SCALE GENOMIC DNA]</scope>
    <source>
        <strain evidence="3">CGMCC 1.16306</strain>
    </source>
</reference>
<feature type="domain" description="Glycosyltransferase 2-like" evidence="1">
    <location>
        <begin position="3"/>
        <end position="122"/>
    </location>
</feature>
<dbReference type="Gene3D" id="3.90.550.10">
    <property type="entry name" value="Spore Coat Polysaccharide Biosynthesis Protein SpsA, Chain A"/>
    <property type="match status" value="1"/>
</dbReference>
<evidence type="ECO:0000313" key="2">
    <source>
        <dbReference type="EMBL" id="MFC7356863.1"/>
    </source>
</evidence>
<keyword evidence="3" id="KW-1185">Reference proteome</keyword>
<dbReference type="InterPro" id="IPR029044">
    <property type="entry name" value="Nucleotide-diphossugar_trans"/>
</dbReference>
<dbReference type="PANTHER" id="PTHR22916:SF67">
    <property type="entry name" value="COLANIC ACID BIOSYNTHESIS GLYCOSYL TRANSFERASE WCAE-RELATED"/>
    <property type="match status" value="1"/>
</dbReference>
<dbReference type="EMBL" id="JBHTBN010000001">
    <property type="protein sequence ID" value="MFC7356863.1"/>
    <property type="molecule type" value="Genomic_DNA"/>
</dbReference>
<protein>
    <submittedName>
        <fullName evidence="2">Glycosyltransferase family 2 protein</fullName>
        <ecNumber evidence="2">2.4.-.-</ecNumber>
    </submittedName>
</protein>
<evidence type="ECO:0000313" key="3">
    <source>
        <dbReference type="Proteomes" id="UP001596415"/>
    </source>
</evidence>
<dbReference type="PANTHER" id="PTHR22916">
    <property type="entry name" value="GLYCOSYLTRANSFERASE"/>
    <property type="match status" value="1"/>
</dbReference>
<dbReference type="GO" id="GO:0016757">
    <property type="term" value="F:glycosyltransferase activity"/>
    <property type="evidence" value="ECO:0007669"/>
    <property type="project" value="UniProtKB-KW"/>
</dbReference>
<name>A0ABW2MT28_9FLAO</name>
<gene>
    <name evidence="2" type="ORF">ACFQO1_04120</name>
</gene>
<dbReference type="EC" id="2.4.-.-" evidence="2"/>
<proteinExistence type="predicted"/>
<dbReference type="SUPFAM" id="SSF53448">
    <property type="entry name" value="Nucleotide-diphospho-sugar transferases"/>
    <property type="match status" value="1"/>
</dbReference>
<dbReference type="CDD" id="cd06433">
    <property type="entry name" value="GT_2_WfgS_like"/>
    <property type="match status" value="1"/>
</dbReference>
<dbReference type="InterPro" id="IPR001173">
    <property type="entry name" value="Glyco_trans_2-like"/>
</dbReference>
<evidence type="ECO:0000259" key="1">
    <source>
        <dbReference type="Pfam" id="PF00535"/>
    </source>
</evidence>
<dbReference type="RefSeq" id="WP_380216701.1">
    <property type="nucleotide sequence ID" value="NZ_JBHTBN010000001.1"/>
</dbReference>
<sequence>MISVITINFNNKLGLERTLKSVISQRDLDFEYIVIDGNSTDGSKDLLELNKNAISILVSEPDSGIYNAMNKGIRLASGDYLLFLNSGDVLFNDTVLNRVFNSLNNDIDIFYGDLILINNFNDIEDIYPNNISFAFLFEKSLPHPATFIKKELFYKYHYYSENLNIVADWEFFMLAIIKYNVSIKHLGFFITKFDTTGISNQSKYREAIIKERDYVMMQHFPLLIELLKDFNLFNSNRFKLLRILEGSKLAQKLNSLWLRLLLFFLKGKRLKDL</sequence>
<keyword evidence="2" id="KW-0328">Glycosyltransferase</keyword>
<comment type="caution">
    <text evidence="2">The sequence shown here is derived from an EMBL/GenBank/DDBJ whole genome shotgun (WGS) entry which is preliminary data.</text>
</comment>
<keyword evidence="2" id="KW-0808">Transferase</keyword>
<accession>A0ABW2MT28</accession>
<organism evidence="2 3">
    <name type="scientific">Jejudonia soesokkakensis</name>
    <dbReference type="NCBI Taxonomy" id="1323432"/>
    <lineage>
        <taxon>Bacteria</taxon>
        <taxon>Pseudomonadati</taxon>
        <taxon>Bacteroidota</taxon>
        <taxon>Flavobacteriia</taxon>
        <taxon>Flavobacteriales</taxon>
        <taxon>Flavobacteriaceae</taxon>
        <taxon>Jejudonia</taxon>
    </lineage>
</organism>
<dbReference type="Proteomes" id="UP001596415">
    <property type="component" value="Unassembled WGS sequence"/>
</dbReference>